<evidence type="ECO:0000256" key="1">
    <source>
        <dbReference type="SAM" id="SignalP"/>
    </source>
</evidence>
<feature type="chain" id="PRO_5025538425" evidence="1">
    <location>
        <begin position="23"/>
        <end position="513"/>
    </location>
</feature>
<evidence type="ECO:0000313" key="2">
    <source>
        <dbReference type="EMBL" id="QID81397.1"/>
    </source>
</evidence>
<organism evidence="2 3">
    <name type="scientific">Saccharomyces pastorianus</name>
    <name type="common">Lager yeast</name>
    <name type="synonym">Saccharomyces cerevisiae x Saccharomyces eubayanus</name>
    <dbReference type="NCBI Taxonomy" id="27292"/>
    <lineage>
        <taxon>Eukaryota</taxon>
        <taxon>Fungi</taxon>
        <taxon>Dikarya</taxon>
        <taxon>Ascomycota</taxon>
        <taxon>Saccharomycotina</taxon>
        <taxon>Saccharomycetes</taxon>
        <taxon>Saccharomycetales</taxon>
        <taxon>Saccharomycetaceae</taxon>
        <taxon>Saccharomyces</taxon>
    </lineage>
</organism>
<dbReference type="EMBL" id="CP048994">
    <property type="protein sequence ID" value="QID81397.1"/>
    <property type="molecule type" value="Genomic_DNA"/>
</dbReference>
<keyword evidence="3" id="KW-1185">Reference proteome</keyword>
<protein>
    <submittedName>
        <fullName evidence="2">Meiotic sister-chromatid recombination-protein</fullName>
    </submittedName>
</protein>
<sequence length="513" mass="59636">MKQFKLVNAVSASFVLIGLVLANSDSVFDKWTQEDLADYLRDNKKSLEKYATDSIEDLKKEASQVWDKHAQPKPWWQVWSSDSSSVSNSNSGWFGYTGSSDHPVSDWLFDTWSTDSLRNFLKKNGVDVDDAKASKDSLVKTAKENFNKISKSLKSSGYYPSSSYFDSWSTKDLQNWLNDNGIDYDKAVQSKDELVQKVKENIYRTSEKAEQQRLGLLESLDLAHQQILDTSGQIKDTVFDKWSSDQLTNWLESHKVNIDKNMAKKHDYLVRMAKENSANLKDDIYWYLDYMKRESSPFLTKTPEYVGSVWDSSKNFLTNLYSKFRGKTDNVINDTFLVGLDSWPKDKLKMFLDARGIKYSMLSTEHQLRELVKKSRNEKLKILPKDYQKYFDNSNWSLDDIKSWFADKKDDFQDSQTYSTIMQDFDKVSKNTNDAKDQIAKTWSNTFQSWSQEDLLQYLKSFGVPVKQTSTKDDLINLAKQNTQWLFGTVKEPAYKRYLHNVKNWSKSILGFN</sequence>
<evidence type="ECO:0000313" key="3">
    <source>
        <dbReference type="Proteomes" id="UP000501346"/>
    </source>
</evidence>
<proteinExistence type="predicted"/>
<feature type="signal peptide" evidence="1">
    <location>
        <begin position="1"/>
        <end position="22"/>
    </location>
</feature>
<keyword evidence="1" id="KW-0732">Signal</keyword>
<dbReference type="Proteomes" id="UP000501346">
    <property type="component" value="Chromosome ScXIII"/>
</dbReference>
<dbReference type="AlphaFoldDB" id="A0A6C1DY00"/>
<gene>
    <name evidence="2" type="primary">MSC1_1</name>
    <name evidence="2" type="ORF">GRS66_003773</name>
</gene>
<reference evidence="2 3" key="1">
    <citation type="journal article" date="2019" name="BMC Genomics">
        <title>Chromosome level assembly and comparative genome analysis confirm lager-brewing yeasts originated from a single hybridization.</title>
        <authorList>
            <person name="Salazar A.N."/>
            <person name="Gorter de Vries A.R."/>
            <person name="van den Broek M."/>
            <person name="Brouwers N."/>
            <person name="de la Torre Cortes P."/>
            <person name="Kuijpers N.G.A."/>
            <person name="Daran J.G."/>
            <person name="Abeel T."/>
        </authorList>
    </citation>
    <scope>NUCLEOTIDE SEQUENCE [LARGE SCALE GENOMIC DNA]</scope>
    <source>
        <strain evidence="2 3">CBS 1483</strain>
    </source>
</reference>
<accession>A0A6C1DY00</accession>
<dbReference type="Pfam" id="PF10281">
    <property type="entry name" value="Ish1"/>
    <property type="match status" value="4"/>
</dbReference>
<name>A0A6C1DY00_SACPS</name>
<dbReference type="OrthoDB" id="2527403at2759"/>
<dbReference type="InterPro" id="IPR018803">
    <property type="entry name" value="Ish1/Msc1-like"/>
</dbReference>